<evidence type="ECO:0000259" key="1">
    <source>
        <dbReference type="Pfam" id="PF23550"/>
    </source>
</evidence>
<dbReference type="GO" id="GO:0019005">
    <property type="term" value="C:SCF ubiquitin ligase complex"/>
    <property type="evidence" value="ECO:0007669"/>
    <property type="project" value="TreeGrafter"/>
</dbReference>
<dbReference type="SUPFAM" id="SSF52047">
    <property type="entry name" value="RNI-like"/>
    <property type="match status" value="1"/>
</dbReference>
<feature type="domain" description="DNA repair protein rhp7 treble clef" evidence="1">
    <location>
        <begin position="11"/>
        <end position="49"/>
    </location>
</feature>
<sequence length="470" mass="52183">MWKGDLPKPPVGSFEKCIKCQKQFTVTQYTLAADPPPGWLCHMCAKASGNDPFKKPAAPRKRKAPADKRVVVNFEERKFPSLASVCIELISKHIDDIEALGDVGGINMDAIAKAISRNRSLTPHNAPLFYDSEQTHLTLYDVTNLTPPAFCTLAAFNRNLTHLRLDLCGRIDDTVIDLWSTGFPSLVRVELLGPFLVRAAGWKKFFKAHTTLEGFLITQSPRFDLECMQVLVESCSGLKELRLKEIGKITDAFLELLKPLAGTLVSLDLSYPSDPEALGERALIDLMRAVGASLTHLDLSGNVDIGDAFLFQGLKPHARRLTSLTLARTPDLTDAGVVEFFDTWPAAAEKDGEAPNPPLSVIDLSRNHRLTGDALLALLKHSGLSLTDLNINGWKETSQEALVQIAEYAQDLQKLDAGWCREVDDWVIKDLLQKCDRLEEINIWGCQRLTQSCTRKRGVNIYGLELHNVF</sequence>
<organism evidence="2 3">
    <name type="scientific">Postia placenta MAD-698-R-SB12</name>
    <dbReference type="NCBI Taxonomy" id="670580"/>
    <lineage>
        <taxon>Eukaryota</taxon>
        <taxon>Fungi</taxon>
        <taxon>Dikarya</taxon>
        <taxon>Basidiomycota</taxon>
        <taxon>Agaricomycotina</taxon>
        <taxon>Agaricomycetes</taxon>
        <taxon>Polyporales</taxon>
        <taxon>Adustoporiaceae</taxon>
        <taxon>Rhodonia</taxon>
    </lineage>
</organism>
<dbReference type="Gene3D" id="3.80.10.10">
    <property type="entry name" value="Ribonuclease Inhibitor"/>
    <property type="match status" value="2"/>
</dbReference>
<keyword evidence="3" id="KW-1185">Reference proteome</keyword>
<dbReference type="GO" id="GO:0031146">
    <property type="term" value="P:SCF-dependent proteasomal ubiquitin-dependent protein catabolic process"/>
    <property type="evidence" value="ECO:0007669"/>
    <property type="project" value="TreeGrafter"/>
</dbReference>
<evidence type="ECO:0000313" key="2">
    <source>
        <dbReference type="EMBL" id="OSX56330.1"/>
    </source>
</evidence>
<dbReference type="EMBL" id="KZ110614">
    <property type="protein sequence ID" value="OSX56330.1"/>
    <property type="molecule type" value="Genomic_DNA"/>
</dbReference>
<dbReference type="GeneID" id="36332519"/>
<dbReference type="InterPro" id="IPR032675">
    <property type="entry name" value="LRR_dom_sf"/>
</dbReference>
<reference evidence="2 3" key="1">
    <citation type="submission" date="2017-04" db="EMBL/GenBank/DDBJ databases">
        <title>Genome Sequence of the Model Brown-Rot Fungus Postia placenta SB12.</title>
        <authorList>
            <consortium name="DOE Joint Genome Institute"/>
            <person name="Gaskell J."/>
            <person name="Kersten P."/>
            <person name="Larrondo L.F."/>
            <person name="Canessa P."/>
            <person name="Martinez D."/>
            <person name="Hibbett D."/>
            <person name="Schmoll M."/>
            <person name="Kubicek C.P."/>
            <person name="Martinez A.T."/>
            <person name="Yadav J."/>
            <person name="Master E."/>
            <person name="Magnuson J.K."/>
            <person name="James T."/>
            <person name="Yaver D."/>
            <person name="Berka R."/>
            <person name="Labutti K."/>
            <person name="Lipzen A."/>
            <person name="Aerts A."/>
            <person name="Barry K."/>
            <person name="Henrissat B."/>
            <person name="Blanchette R."/>
            <person name="Grigoriev I."/>
            <person name="Cullen D."/>
        </authorList>
    </citation>
    <scope>NUCLEOTIDE SEQUENCE [LARGE SCALE GENOMIC DNA]</scope>
    <source>
        <strain evidence="2 3">MAD-698-R-SB12</strain>
    </source>
</reference>
<accession>A0A1X6MIY4</accession>
<dbReference type="AlphaFoldDB" id="A0A1X6MIY4"/>
<dbReference type="RefSeq" id="XP_024333124.1">
    <property type="nucleotide sequence ID" value="XM_024487570.1"/>
</dbReference>
<proteinExistence type="predicted"/>
<dbReference type="OrthoDB" id="421226at2759"/>
<dbReference type="STRING" id="670580.A0A1X6MIY4"/>
<dbReference type="Proteomes" id="UP000194127">
    <property type="component" value="Unassembled WGS sequence"/>
</dbReference>
<dbReference type="PANTHER" id="PTHR13318">
    <property type="entry name" value="PARTNER OF PAIRED, ISOFORM B-RELATED"/>
    <property type="match status" value="1"/>
</dbReference>
<name>A0A1X6MIY4_9APHY</name>
<protein>
    <recommendedName>
        <fullName evidence="1">DNA repair protein rhp7 treble clef domain-containing protein</fullName>
    </recommendedName>
</protein>
<dbReference type="InterPro" id="IPR056451">
    <property type="entry name" value="Znf_Tbcl_Rhp7"/>
</dbReference>
<gene>
    <name evidence="2" type="ORF">POSPLADRAFT_1160598</name>
</gene>
<evidence type="ECO:0000313" key="3">
    <source>
        <dbReference type="Proteomes" id="UP000194127"/>
    </source>
</evidence>
<dbReference type="InterPro" id="IPR001611">
    <property type="entry name" value="Leu-rich_rpt"/>
</dbReference>
<dbReference type="Pfam" id="PF13516">
    <property type="entry name" value="LRR_6"/>
    <property type="match status" value="1"/>
</dbReference>
<dbReference type="Pfam" id="PF23550">
    <property type="entry name" value="zf_Tbcl_Rhp7"/>
    <property type="match status" value="1"/>
</dbReference>